<dbReference type="SUPFAM" id="SSF46785">
    <property type="entry name" value="Winged helix' DNA-binding domain"/>
    <property type="match status" value="1"/>
</dbReference>
<dbReference type="PRINTS" id="PR00039">
    <property type="entry name" value="HTHLYSR"/>
</dbReference>
<dbReference type="Gene3D" id="3.40.190.10">
    <property type="entry name" value="Periplasmic binding protein-like II"/>
    <property type="match status" value="2"/>
</dbReference>
<comment type="caution">
    <text evidence="6">The sequence shown here is derived from an EMBL/GenBank/DDBJ whole genome shotgun (WGS) entry which is preliminary data.</text>
</comment>
<dbReference type="PROSITE" id="PS50931">
    <property type="entry name" value="HTH_LYSR"/>
    <property type="match status" value="1"/>
</dbReference>
<reference evidence="7" key="1">
    <citation type="journal article" date="2019" name="Int. J. Syst. Evol. Microbiol.">
        <title>The Global Catalogue of Microorganisms (GCM) 10K type strain sequencing project: providing services to taxonomists for standard genome sequencing and annotation.</title>
        <authorList>
            <consortium name="The Broad Institute Genomics Platform"/>
            <consortium name="The Broad Institute Genome Sequencing Center for Infectious Disease"/>
            <person name="Wu L."/>
            <person name="Ma J."/>
        </authorList>
    </citation>
    <scope>NUCLEOTIDE SEQUENCE [LARGE SCALE GENOMIC DNA]</scope>
    <source>
        <strain evidence="7">JCM 16898</strain>
    </source>
</reference>
<evidence type="ECO:0000313" key="6">
    <source>
        <dbReference type="EMBL" id="GAA3543425.1"/>
    </source>
</evidence>
<dbReference type="InterPro" id="IPR000847">
    <property type="entry name" value="LysR_HTH_N"/>
</dbReference>
<comment type="similarity">
    <text evidence="1">Belongs to the LysR transcriptional regulatory family.</text>
</comment>
<evidence type="ECO:0000259" key="5">
    <source>
        <dbReference type="PROSITE" id="PS50931"/>
    </source>
</evidence>
<gene>
    <name evidence="6" type="ORF">GCM10022222_28880</name>
</gene>
<dbReference type="SUPFAM" id="SSF53850">
    <property type="entry name" value="Periplasmic binding protein-like II"/>
    <property type="match status" value="1"/>
</dbReference>
<name>A0ABP6VZF9_9PSEU</name>
<protein>
    <submittedName>
        <fullName evidence="6">LysR substrate-binding domain-containing protein</fullName>
    </submittedName>
</protein>
<proteinExistence type="inferred from homology"/>
<sequence>MELRHIRYFIAVAEELSFGRAAARLHIAQPPLSVQIKDLEKDLGVKLFDRTSRTTTLTHEGEVFLGEARQIVDQVGRARHAVHQVAAGALGRLCVGGIPYAFAEELPRIIPRFRRENPHVLLDLREVGTQDGLDAVRSGAVDIAFVREGDPVEGLEILPVRTCRFEVVVPLGHRLADAGTVDLRALAFEPFVVTARHISPYYFDQTLSLLANRGITPRTVIEASSIPAQLGYVACGMGVALVPESATSARVKYVSRVALEQSVWSTEVAAAWHGSSVPAILSRFLEVVREEFAGQR</sequence>
<dbReference type="Proteomes" id="UP001500689">
    <property type="component" value="Unassembled WGS sequence"/>
</dbReference>
<evidence type="ECO:0000256" key="2">
    <source>
        <dbReference type="ARBA" id="ARBA00023015"/>
    </source>
</evidence>
<dbReference type="InterPro" id="IPR005119">
    <property type="entry name" value="LysR_subst-bd"/>
</dbReference>
<evidence type="ECO:0000256" key="3">
    <source>
        <dbReference type="ARBA" id="ARBA00023125"/>
    </source>
</evidence>
<dbReference type="CDD" id="cd08414">
    <property type="entry name" value="PBP2_LTTR_aromatics_like"/>
    <property type="match status" value="1"/>
</dbReference>
<evidence type="ECO:0000256" key="4">
    <source>
        <dbReference type="ARBA" id="ARBA00023163"/>
    </source>
</evidence>
<dbReference type="Gene3D" id="1.10.10.10">
    <property type="entry name" value="Winged helix-like DNA-binding domain superfamily/Winged helix DNA-binding domain"/>
    <property type="match status" value="1"/>
</dbReference>
<dbReference type="InterPro" id="IPR036390">
    <property type="entry name" value="WH_DNA-bd_sf"/>
</dbReference>
<keyword evidence="3" id="KW-0238">DNA-binding</keyword>
<evidence type="ECO:0000256" key="1">
    <source>
        <dbReference type="ARBA" id="ARBA00009437"/>
    </source>
</evidence>
<accession>A0ABP6VZF9</accession>
<keyword evidence="2" id="KW-0805">Transcription regulation</keyword>
<feature type="domain" description="HTH lysR-type" evidence="5">
    <location>
        <begin position="1"/>
        <end position="58"/>
    </location>
</feature>
<evidence type="ECO:0000313" key="7">
    <source>
        <dbReference type="Proteomes" id="UP001500689"/>
    </source>
</evidence>
<keyword evidence="4" id="KW-0804">Transcription</keyword>
<dbReference type="PANTHER" id="PTHR30346:SF0">
    <property type="entry name" value="HCA OPERON TRANSCRIPTIONAL ACTIVATOR HCAR"/>
    <property type="match status" value="1"/>
</dbReference>
<keyword evidence="7" id="KW-1185">Reference proteome</keyword>
<dbReference type="PANTHER" id="PTHR30346">
    <property type="entry name" value="TRANSCRIPTIONAL DUAL REGULATOR HCAR-RELATED"/>
    <property type="match status" value="1"/>
</dbReference>
<dbReference type="EMBL" id="BAAAZN010000005">
    <property type="protein sequence ID" value="GAA3543425.1"/>
    <property type="molecule type" value="Genomic_DNA"/>
</dbReference>
<dbReference type="Pfam" id="PF03466">
    <property type="entry name" value="LysR_substrate"/>
    <property type="match status" value="1"/>
</dbReference>
<dbReference type="Pfam" id="PF00126">
    <property type="entry name" value="HTH_1"/>
    <property type="match status" value="1"/>
</dbReference>
<organism evidence="6 7">
    <name type="scientific">Amycolatopsis ultiminotia</name>
    <dbReference type="NCBI Taxonomy" id="543629"/>
    <lineage>
        <taxon>Bacteria</taxon>
        <taxon>Bacillati</taxon>
        <taxon>Actinomycetota</taxon>
        <taxon>Actinomycetes</taxon>
        <taxon>Pseudonocardiales</taxon>
        <taxon>Pseudonocardiaceae</taxon>
        <taxon>Amycolatopsis</taxon>
    </lineage>
</organism>
<dbReference type="InterPro" id="IPR036388">
    <property type="entry name" value="WH-like_DNA-bd_sf"/>
</dbReference>